<dbReference type="InterPro" id="IPR037066">
    <property type="entry name" value="Plug_dom_sf"/>
</dbReference>
<dbReference type="NCBIfam" id="TIGR04057">
    <property type="entry name" value="SusC_RagA_signa"/>
    <property type="match status" value="1"/>
</dbReference>
<keyword evidence="5 7" id="KW-0472">Membrane</keyword>
<evidence type="ECO:0000259" key="10">
    <source>
        <dbReference type="SMART" id="SM00965"/>
    </source>
</evidence>
<dbReference type="InterPro" id="IPR023997">
    <property type="entry name" value="TonB-dep_OMP_SusC/RagA_CS"/>
</dbReference>
<feature type="domain" description="Secretin/TonB short N-terminal" evidence="10">
    <location>
        <begin position="46"/>
        <end position="97"/>
    </location>
</feature>
<dbReference type="InterPro" id="IPR011662">
    <property type="entry name" value="Secretin/TonB_short_N"/>
</dbReference>
<evidence type="ECO:0000256" key="2">
    <source>
        <dbReference type="ARBA" id="ARBA00022496"/>
    </source>
</evidence>
<keyword evidence="8" id="KW-0798">TonB box</keyword>
<dbReference type="PROSITE" id="PS52016">
    <property type="entry name" value="TONB_DEPENDENT_REC_3"/>
    <property type="match status" value="1"/>
</dbReference>
<dbReference type="InterPro" id="IPR023996">
    <property type="entry name" value="TonB-dep_OMP_SusC/RagA"/>
</dbReference>
<dbReference type="Pfam" id="PF07715">
    <property type="entry name" value="Plug"/>
    <property type="match status" value="1"/>
</dbReference>
<evidence type="ECO:0000313" key="11">
    <source>
        <dbReference type="EMBL" id="SMC62312.1"/>
    </source>
</evidence>
<dbReference type="GO" id="GO:0015344">
    <property type="term" value="F:siderophore uptake transmembrane transporter activity"/>
    <property type="evidence" value="ECO:0007669"/>
    <property type="project" value="TreeGrafter"/>
</dbReference>
<evidence type="ECO:0000256" key="9">
    <source>
        <dbReference type="SAM" id="SignalP"/>
    </source>
</evidence>
<feature type="signal peptide" evidence="9">
    <location>
        <begin position="1"/>
        <end position="17"/>
    </location>
</feature>
<comment type="similarity">
    <text evidence="7 8">Belongs to the TonB-dependent receptor family.</text>
</comment>
<dbReference type="Proteomes" id="UP000192678">
    <property type="component" value="Unassembled WGS sequence"/>
</dbReference>
<accession>A0A1W2AP63</accession>
<evidence type="ECO:0000256" key="5">
    <source>
        <dbReference type="ARBA" id="ARBA00023136"/>
    </source>
</evidence>
<dbReference type="AlphaFoldDB" id="A0A1W2AP63"/>
<dbReference type="Gene3D" id="2.60.40.1120">
    <property type="entry name" value="Carboxypeptidase-like, regulatory domain"/>
    <property type="match status" value="1"/>
</dbReference>
<keyword evidence="7" id="KW-1134">Transmembrane beta strand</keyword>
<keyword evidence="4" id="KW-0408">Iron</keyword>
<dbReference type="InterPro" id="IPR008969">
    <property type="entry name" value="CarboxyPept-like_regulatory"/>
</dbReference>
<comment type="subcellular location">
    <subcellularLocation>
        <location evidence="7">Cell outer membrane</location>
        <topology evidence="7">Multi-pass membrane protein</topology>
    </subcellularLocation>
</comment>
<evidence type="ECO:0000256" key="6">
    <source>
        <dbReference type="ARBA" id="ARBA00023237"/>
    </source>
</evidence>
<dbReference type="NCBIfam" id="TIGR04056">
    <property type="entry name" value="OMP_RagA_SusC"/>
    <property type="match status" value="1"/>
</dbReference>
<feature type="chain" id="PRO_5010719883" evidence="9">
    <location>
        <begin position="18"/>
        <end position="1151"/>
    </location>
</feature>
<evidence type="ECO:0000256" key="4">
    <source>
        <dbReference type="ARBA" id="ARBA00023004"/>
    </source>
</evidence>
<proteinExistence type="inferred from homology"/>
<gene>
    <name evidence="11" type="ORF">SAMN04488101_101788</name>
</gene>
<evidence type="ECO:0000256" key="3">
    <source>
        <dbReference type="ARBA" id="ARBA00022729"/>
    </source>
</evidence>
<dbReference type="STRING" id="475255.SAMN04488101_101788"/>
<keyword evidence="2" id="KW-0410">Iron transport</keyword>
<evidence type="ECO:0000256" key="7">
    <source>
        <dbReference type="PROSITE-ProRule" id="PRU01360"/>
    </source>
</evidence>
<dbReference type="SUPFAM" id="SSF49464">
    <property type="entry name" value="Carboxypeptidase regulatory domain-like"/>
    <property type="match status" value="1"/>
</dbReference>
<evidence type="ECO:0000256" key="8">
    <source>
        <dbReference type="RuleBase" id="RU003357"/>
    </source>
</evidence>
<dbReference type="GO" id="GO:0009279">
    <property type="term" value="C:cell outer membrane"/>
    <property type="evidence" value="ECO:0007669"/>
    <property type="project" value="UniProtKB-SubCell"/>
</dbReference>
<evidence type="ECO:0000256" key="1">
    <source>
        <dbReference type="ARBA" id="ARBA00022448"/>
    </source>
</evidence>
<sequence length="1151" mass="126219">MKLIIVLLTTTILQVNASVYGQQISIKQNNVTLVQVFKEIRKQTGYDFFYSDQLIEQAHKVNLNLKNVTIEEALKVCFINQPLTYSIKNKTVTIKAKEKLFSGIIGADILISGSVKDEKGNPLEGVTIALKGTTKGVISDKQGRYSFKVPEKGILIFSLVGYVSKEIEINGQILLNVQLHEDIKAMDELVVTGYSAQKKKSITGSVSTITEEDLKNVPVTSIYEALQGMIPGLAIQNSNYQPGKNDFNVQVRGKTTGLDIGSSNPYGLTSPPSMNNFSLGNSNPLVIIDGIEGNMDLINTNDVESITVLKDASAAIYGIKAANGVILVTTKKGTTNGLNINYSNFFAVKELKRQIKYLPSWQQAVLINEALNNEPGSSGSGGVGGGVGGGIIGPGGATGGFGDQLVPISQSDIEKYKAGAPGYYNTNWEDLFYSPVSYRQKHALSISGGDAKTTFRASLGYGQDNGNVKKVSSKEYTAMLNFKSRFSSKFYISGGADFVYNPVMEPSGKGLSGVGELMAETSFLSPMIPSVFENGAPGYNRGAINPLAWLNSPSYMQTITRNGRGNLNLNWTPIKELTLNGTVGIAYGNTSRETFKSELYAYTGGPEGTSLNVIPYLSEYINKLDKLESQGASLQNSITANYDKYFGNHQITFLAGYQASSSTQNSMQGSKQGLLNDKILNFSLAPNEGQQLIGSRLETGQKSVFGKLSYNYNDIFFTDFTLRSDATSAFSPEHYWGLFPSVGAAWVVSNHSWWAENQKLKDAISYLKLRGTRGTLGNASVGYFSYLRTFQQYNYSFNQQNVPAVYPTNGYDPNITWEKTKMTNVGLDIRFLKDKMNFSFDWYHKNTVDILTSLGAPLSYGLGSVPFENVGSMVNKGFEMQLGTRGRNGDFSWALIGFFTYNQNKITKYKAINRTTSLSSSSEMVVGNEASAIYGLEADGIMQSQEEVDAAPKIAGINPANYGPGDIKYIDQNGDGLIDYKDRVKLGVNTAPVKYGLTMQGSWKRLSVSLLFHGSTGNKAYIGEALGAIGNDRGKASVYFWDRWTPENKTNTMPRAYNSYWQNNPNQVFSSFWLRDVSYVRLRTLTVTYDLPLNVCKKISAKYLKVFYSGENLATFSNFYKGLDPETSAPYVSALSFSAPVVHSFGINVQF</sequence>
<dbReference type="Pfam" id="PF07660">
    <property type="entry name" value="STN"/>
    <property type="match status" value="1"/>
</dbReference>
<dbReference type="EMBL" id="FWYB01000001">
    <property type="protein sequence ID" value="SMC62312.1"/>
    <property type="molecule type" value="Genomic_DNA"/>
</dbReference>
<dbReference type="InterPro" id="IPR039426">
    <property type="entry name" value="TonB-dep_rcpt-like"/>
</dbReference>
<name>A0A1W2AP63_9SPHI</name>
<keyword evidence="1 7" id="KW-0813">Transport</keyword>
<dbReference type="RefSeq" id="WP_159452600.1">
    <property type="nucleotide sequence ID" value="NZ_FWYB01000001.1"/>
</dbReference>
<organism evidence="11 12">
    <name type="scientific">Pedobacter nyackensis</name>
    <dbReference type="NCBI Taxonomy" id="475255"/>
    <lineage>
        <taxon>Bacteria</taxon>
        <taxon>Pseudomonadati</taxon>
        <taxon>Bacteroidota</taxon>
        <taxon>Sphingobacteriia</taxon>
        <taxon>Sphingobacteriales</taxon>
        <taxon>Sphingobacteriaceae</taxon>
        <taxon>Pedobacter</taxon>
    </lineage>
</organism>
<dbReference type="OrthoDB" id="9768177at2"/>
<dbReference type="InterPro" id="IPR012910">
    <property type="entry name" value="Plug_dom"/>
</dbReference>
<evidence type="ECO:0000313" key="12">
    <source>
        <dbReference type="Proteomes" id="UP000192678"/>
    </source>
</evidence>
<protein>
    <submittedName>
        <fullName evidence="11">TonB-linked outer membrane protein, SusC/RagA family</fullName>
    </submittedName>
</protein>
<keyword evidence="7" id="KW-0812">Transmembrane</keyword>
<dbReference type="Pfam" id="PF00593">
    <property type="entry name" value="TonB_dep_Rec_b-barrel"/>
    <property type="match status" value="1"/>
</dbReference>
<dbReference type="Gene3D" id="2.170.130.10">
    <property type="entry name" value="TonB-dependent receptor, plug domain"/>
    <property type="match status" value="1"/>
</dbReference>
<dbReference type="GO" id="GO:0044718">
    <property type="term" value="P:siderophore transmembrane transport"/>
    <property type="evidence" value="ECO:0007669"/>
    <property type="project" value="TreeGrafter"/>
</dbReference>
<dbReference type="PANTHER" id="PTHR30069:SF29">
    <property type="entry name" value="HEMOGLOBIN AND HEMOGLOBIN-HAPTOGLOBIN-BINDING PROTEIN 1-RELATED"/>
    <property type="match status" value="1"/>
</dbReference>
<reference evidence="11 12" key="1">
    <citation type="submission" date="2017-04" db="EMBL/GenBank/DDBJ databases">
        <authorList>
            <person name="Afonso C.L."/>
            <person name="Miller P.J."/>
            <person name="Scott M.A."/>
            <person name="Spackman E."/>
            <person name="Goraichik I."/>
            <person name="Dimitrov K.M."/>
            <person name="Suarez D.L."/>
            <person name="Swayne D.E."/>
        </authorList>
    </citation>
    <scope>NUCLEOTIDE SEQUENCE [LARGE SCALE GENOMIC DNA]</scope>
    <source>
        <strain evidence="11 12">DSM 19625</strain>
    </source>
</reference>
<dbReference type="InterPro" id="IPR000531">
    <property type="entry name" value="Beta-barrel_TonB"/>
</dbReference>
<dbReference type="SUPFAM" id="SSF56935">
    <property type="entry name" value="Porins"/>
    <property type="match status" value="1"/>
</dbReference>
<keyword evidence="3 9" id="KW-0732">Signal</keyword>
<keyword evidence="6 7" id="KW-0998">Cell outer membrane</keyword>
<dbReference type="Pfam" id="PF13715">
    <property type="entry name" value="CarbopepD_reg_2"/>
    <property type="match status" value="1"/>
</dbReference>
<keyword evidence="12" id="KW-1185">Reference proteome</keyword>
<dbReference type="PANTHER" id="PTHR30069">
    <property type="entry name" value="TONB-DEPENDENT OUTER MEMBRANE RECEPTOR"/>
    <property type="match status" value="1"/>
</dbReference>
<dbReference type="SMART" id="SM00965">
    <property type="entry name" value="STN"/>
    <property type="match status" value="1"/>
</dbReference>
<keyword evidence="2" id="KW-0406">Ion transport</keyword>